<gene>
    <name evidence="3" type="ORF">C4886_15605</name>
</gene>
<dbReference type="AlphaFoldDB" id="A0A367FUA9"/>
<dbReference type="InterPro" id="IPR010724">
    <property type="entry name" value="RepA_N"/>
</dbReference>
<accession>A0A367FUA9</accession>
<dbReference type="Proteomes" id="UP000253208">
    <property type="component" value="Unassembled WGS sequence"/>
</dbReference>
<sequence length="413" mass="47863">MEKIQFDYYRGMEAEQYSFYRVPKILFTAECFKELSCEAKVLYGLLLDRMSLSMKNHWLDEEERVYIIFTVEEIAELLNCGTQKAVKLLKELDSEKGIGLIEKKRLGLGRPNVIYVKNFLVQKNDEENGDMPDLQNCENHNSGVVKTTIQECPKSQFKNDENHNSEDVEPIDIGTEELGKEPYLNGEKEILEDMEIKMQENEEIGEENFQNCENHNSRVVKTTIQEFPKSQFKNDENHNSGVVKTTIQECPKSQSNNTDINKTENNETESSNILSNLIYPEKEKTIDEIEQRNTYREIIRENISYECFQNDTPHAREEVDELVELMVEVMVMPDQGKIRIAGEDKLVSLVKSQFMKLTHAHIEYVCLCLNKNTTKVGNIKSYLLTALYNSIMTINHYYQAEVNHDLYGGGWGK</sequence>
<organism evidence="3 4">
    <name type="scientific">Blautia obeum</name>
    <dbReference type="NCBI Taxonomy" id="40520"/>
    <lineage>
        <taxon>Bacteria</taxon>
        <taxon>Bacillati</taxon>
        <taxon>Bacillota</taxon>
        <taxon>Clostridia</taxon>
        <taxon>Lachnospirales</taxon>
        <taxon>Lachnospiraceae</taxon>
        <taxon>Blautia</taxon>
    </lineage>
</organism>
<evidence type="ECO:0000259" key="2">
    <source>
        <dbReference type="Pfam" id="PF19481"/>
    </source>
</evidence>
<name>A0A367FUA9_9FIRM</name>
<feature type="domain" description="DUF6017" evidence="2">
    <location>
        <begin position="291"/>
        <end position="409"/>
    </location>
</feature>
<dbReference type="RefSeq" id="WP_114002747.1">
    <property type="nucleotide sequence ID" value="NZ_PSQG01000028.1"/>
</dbReference>
<comment type="caution">
    <text evidence="3">The sequence shown here is derived from an EMBL/GenBank/DDBJ whole genome shotgun (WGS) entry which is preliminary data.</text>
</comment>
<dbReference type="EMBL" id="PSQG01000028">
    <property type="protein sequence ID" value="RCH42027.1"/>
    <property type="molecule type" value="Genomic_DNA"/>
</dbReference>
<dbReference type="Pfam" id="PF06970">
    <property type="entry name" value="RepA_N"/>
    <property type="match status" value="1"/>
</dbReference>
<dbReference type="Pfam" id="PF19481">
    <property type="entry name" value="DUF6017"/>
    <property type="match status" value="1"/>
</dbReference>
<evidence type="ECO:0000313" key="3">
    <source>
        <dbReference type="EMBL" id="RCH42027.1"/>
    </source>
</evidence>
<reference evidence="3 4" key="1">
    <citation type="submission" date="2018-02" db="EMBL/GenBank/DDBJ databases">
        <title>Complete genome sequencing of Faecalibacterium prausnitzii strains isolated from the human gut.</title>
        <authorList>
            <person name="Fitzgerald B.C."/>
            <person name="Shkoporov A.N."/>
            <person name="Ross P.R."/>
            <person name="Hill C."/>
        </authorList>
    </citation>
    <scope>NUCLEOTIDE SEQUENCE [LARGE SCALE GENOMIC DNA]</scope>
    <source>
        <strain evidence="3 4">APC942/31-1</strain>
    </source>
</reference>
<evidence type="ECO:0000259" key="1">
    <source>
        <dbReference type="Pfam" id="PF06970"/>
    </source>
</evidence>
<dbReference type="InterPro" id="IPR046059">
    <property type="entry name" value="DUF6017"/>
</dbReference>
<feature type="domain" description="Replication initiator A N-terminal" evidence="1">
    <location>
        <begin position="18"/>
        <end position="92"/>
    </location>
</feature>
<protein>
    <submittedName>
        <fullName evidence="3">Uncharacterized protein</fullName>
    </submittedName>
</protein>
<evidence type="ECO:0000313" key="4">
    <source>
        <dbReference type="Proteomes" id="UP000253208"/>
    </source>
</evidence>
<proteinExistence type="predicted"/>